<evidence type="ECO:0000256" key="3">
    <source>
        <dbReference type="SAM" id="MobiDB-lite"/>
    </source>
</evidence>
<feature type="region of interest" description="Disordered" evidence="3">
    <location>
        <begin position="1"/>
        <end position="21"/>
    </location>
</feature>
<protein>
    <submittedName>
        <fullName evidence="4">Transcriptional regulator</fullName>
    </submittedName>
</protein>
<sequence length="114" mass="12856">MIRINAEPHAGREEDGHSFQSSNIQRPAIVISNNAYNQKTRFVICMLLAHDLKKDNRGLYYRLADISSGISGSVVTFQMPNYDFSGRNGKIVGHVSDKDLDNLLSKAYQILDKR</sequence>
<evidence type="ECO:0000313" key="4">
    <source>
        <dbReference type="EMBL" id="AWM76029.1"/>
    </source>
</evidence>
<dbReference type="InterPro" id="IPR003477">
    <property type="entry name" value="PemK-like"/>
</dbReference>
<reference evidence="4 5" key="1">
    <citation type="submission" date="2018-05" db="EMBL/GenBank/DDBJ databases">
        <title>Reference genomes for bee gut microbiota database.</title>
        <authorList>
            <person name="Ellegaard K.M."/>
        </authorList>
    </citation>
    <scope>NUCLEOTIDE SEQUENCE [LARGE SCALE GENOMIC DNA]</scope>
    <source>
        <strain evidence="4 5">ESL0186</strain>
    </source>
</reference>
<keyword evidence="2" id="KW-1277">Toxin-antitoxin system</keyword>
<name>A0ABN5LP94_9LACO</name>
<organism evidence="4 5">
    <name type="scientific">Lactobacillus kullabergensis</name>
    <dbReference type="NCBI Taxonomy" id="1218493"/>
    <lineage>
        <taxon>Bacteria</taxon>
        <taxon>Bacillati</taxon>
        <taxon>Bacillota</taxon>
        <taxon>Bacilli</taxon>
        <taxon>Lactobacillales</taxon>
        <taxon>Lactobacillaceae</taxon>
        <taxon>Lactobacillus</taxon>
    </lineage>
</organism>
<gene>
    <name evidence="4" type="ORF">DKL58_08575</name>
</gene>
<dbReference type="InterPro" id="IPR011067">
    <property type="entry name" value="Plasmid_toxin/cell-grow_inhib"/>
</dbReference>
<evidence type="ECO:0000313" key="5">
    <source>
        <dbReference type="Proteomes" id="UP000246036"/>
    </source>
</evidence>
<keyword evidence="5" id="KW-1185">Reference proteome</keyword>
<dbReference type="Pfam" id="PF02452">
    <property type="entry name" value="PemK_toxin"/>
    <property type="match status" value="1"/>
</dbReference>
<evidence type="ECO:0000256" key="2">
    <source>
        <dbReference type="ARBA" id="ARBA00022649"/>
    </source>
</evidence>
<comment type="similarity">
    <text evidence="1">Belongs to the PemK/MazF family.</text>
</comment>
<dbReference type="EMBL" id="CP029477">
    <property type="protein sequence ID" value="AWM76029.1"/>
    <property type="molecule type" value="Genomic_DNA"/>
</dbReference>
<proteinExistence type="inferred from homology"/>
<dbReference type="Proteomes" id="UP000246036">
    <property type="component" value="Chromosome"/>
</dbReference>
<accession>A0ABN5LP94</accession>
<dbReference type="Gene3D" id="2.30.30.110">
    <property type="match status" value="1"/>
</dbReference>
<dbReference type="SUPFAM" id="SSF50118">
    <property type="entry name" value="Cell growth inhibitor/plasmid maintenance toxic component"/>
    <property type="match status" value="1"/>
</dbReference>
<evidence type="ECO:0000256" key="1">
    <source>
        <dbReference type="ARBA" id="ARBA00007521"/>
    </source>
</evidence>